<name>A0ABY8WTB9_9ACTN</name>
<dbReference type="Proteomes" id="UP001240150">
    <property type="component" value="Chromosome"/>
</dbReference>
<dbReference type="EMBL" id="CP126980">
    <property type="protein sequence ID" value="WIN00131.1"/>
    <property type="molecule type" value="Genomic_DNA"/>
</dbReference>
<evidence type="ECO:0000256" key="1">
    <source>
        <dbReference type="SAM" id="MobiDB-lite"/>
    </source>
</evidence>
<protein>
    <submittedName>
        <fullName evidence="2">Uncharacterized protein</fullName>
    </submittedName>
</protein>
<keyword evidence="3" id="KW-1185">Reference proteome</keyword>
<dbReference type="RefSeq" id="WP_284921609.1">
    <property type="nucleotide sequence ID" value="NZ_CP126980.1"/>
</dbReference>
<evidence type="ECO:0000313" key="2">
    <source>
        <dbReference type="EMBL" id="WIN00131.1"/>
    </source>
</evidence>
<organism evidence="2 3">
    <name type="scientific">Actinoplanes oblitus</name>
    <dbReference type="NCBI Taxonomy" id="3040509"/>
    <lineage>
        <taxon>Bacteria</taxon>
        <taxon>Bacillati</taxon>
        <taxon>Actinomycetota</taxon>
        <taxon>Actinomycetes</taxon>
        <taxon>Micromonosporales</taxon>
        <taxon>Micromonosporaceae</taxon>
        <taxon>Actinoplanes</taxon>
    </lineage>
</organism>
<evidence type="ECO:0000313" key="3">
    <source>
        <dbReference type="Proteomes" id="UP001240150"/>
    </source>
</evidence>
<accession>A0ABY8WTB9</accession>
<gene>
    <name evidence="2" type="ORF">ACTOB_003816</name>
</gene>
<sequence>MTCQAPAVDHGLQVVGPADRREQQGRCSVHGCGGRSDVRIVLHADVELAQEPVQAAGRSERPLVLAVVIGHRGGDTGRVDNVILAPRVGHARLDPAGMQPGRANEQLAPSAP</sequence>
<proteinExistence type="predicted"/>
<reference evidence="2 3" key="1">
    <citation type="submission" date="2023-06" db="EMBL/GenBank/DDBJ databases">
        <authorList>
            <person name="Yushchuk O."/>
            <person name="Binda E."/>
            <person name="Ruckert-Reed C."/>
            <person name="Fedorenko V."/>
            <person name="Kalinowski J."/>
            <person name="Marinelli F."/>
        </authorList>
    </citation>
    <scope>NUCLEOTIDE SEQUENCE [LARGE SCALE GENOMIC DNA]</scope>
    <source>
        <strain evidence="2 3">NRRL 3884</strain>
    </source>
</reference>
<feature type="region of interest" description="Disordered" evidence="1">
    <location>
        <begin position="92"/>
        <end position="112"/>
    </location>
</feature>